<dbReference type="Pfam" id="PF01368">
    <property type="entry name" value="DHH"/>
    <property type="match status" value="1"/>
</dbReference>
<dbReference type="PANTHER" id="PTHR30255:SF2">
    <property type="entry name" value="SINGLE-STRANDED-DNA-SPECIFIC EXONUCLEASE RECJ"/>
    <property type="match status" value="1"/>
</dbReference>
<sequence length="562" mass="62815">MFHMKHYRVTERTQDNLVEQLLQNRGVSYETKGVFLNPDFERDLHDPFLMTDMLVAVERVLVARETNEKVVIYSDYDCDGIPAGTLMHDLFKKVGITNFTNYIPHRHNDGFGLNMNAVNTFIEDAVTLLIVLDCGTVSFDEIAHAKANGIDVIVIDHHETAQGRIPDVVALLNPRRDTAYPWRSLCACGVAFKFAQAFLMKLREREPAIDIPLGWERWLLDLVALSTISDMVPLVDENRVLVTYGLKVLRKTRRHGLLRLLRDNKVNPAHITEDDIGFTIGPRINAASRMGIPRIAFTMLSGDDTTGPEAAQELEDLNKSRKAKVAAMTREVHQKFKHMDEIPPVIVIGNPDWMPSLAGLLANSLSEEYKRPAFVWGRDGKGHIKGSCRSASTSVVALMEHAQEAILQGGGHHQAGGFEVADDKIHTLGAALCAAHDALSEDSEAVSYETVVDATLSLHELTNETYASIASLAPFGMKNTKPLFQIPNVTPHTVELFGKTKEHTKITLEGMQHHIPAIAFFRTPDSFHMEPEAGKTCTLIAHFEESYFMNKRELRLRIVDVL</sequence>
<keyword evidence="4" id="KW-0378">Hydrolase</keyword>
<dbReference type="InterPro" id="IPR004610">
    <property type="entry name" value="RecJ"/>
</dbReference>
<dbReference type="Gene3D" id="2.40.50.460">
    <property type="match status" value="1"/>
</dbReference>
<dbReference type="GO" id="GO:0006310">
    <property type="term" value="P:DNA recombination"/>
    <property type="evidence" value="ECO:0007669"/>
    <property type="project" value="InterPro"/>
</dbReference>
<evidence type="ECO:0000259" key="8">
    <source>
        <dbReference type="Pfam" id="PF17768"/>
    </source>
</evidence>
<evidence type="ECO:0000256" key="5">
    <source>
        <dbReference type="ARBA" id="ARBA00022839"/>
    </source>
</evidence>
<evidence type="ECO:0000313" key="10">
    <source>
        <dbReference type="Proteomes" id="UP000178794"/>
    </source>
</evidence>
<dbReference type="InterPro" id="IPR003156">
    <property type="entry name" value="DHHA1_dom"/>
</dbReference>
<dbReference type="InterPro" id="IPR038763">
    <property type="entry name" value="DHH_sf"/>
</dbReference>
<dbReference type="InterPro" id="IPR001667">
    <property type="entry name" value="DDH_dom"/>
</dbReference>
<evidence type="ECO:0000259" key="6">
    <source>
        <dbReference type="Pfam" id="PF01368"/>
    </source>
</evidence>
<evidence type="ECO:0000259" key="7">
    <source>
        <dbReference type="Pfam" id="PF02272"/>
    </source>
</evidence>
<evidence type="ECO:0000256" key="2">
    <source>
        <dbReference type="ARBA" id="ARBA00019841"/>
    </source>
</evidence>
<reference evidence="9 10" key="1">
    <citation type="journal article" date="2016" name="Nat. Commun.">
        <title>Thousands of microbial genomes shed light on interconnected biogeochemical processes in an aquifer system.</title>
        <authorList>
            <person name="Anantharaman K."/>
            <person name="Brown C.T."/>
            <person name="Hug L.A."/>
            <person name="Sharon I."/>
            <person name="Castelle C.J."/>
            <person name="Probst A.J."/>
            <person name="Thomas B.C."/>
            <person name="Singh A."/>
            <person name="Wilkins M.J."/>
            <person name="Karaoz U."/>
            <person name="Brodie E.L."/>
            <person name="Williams K.H."/>
            <person name="Hubbard S.S."/>
            <person name="Banfield J.F."/>
        </authorList>
    </citation>
    <scope>NUCLEOTIDE SEQUENCE [LARGE SCALE GENOMIC DNA]</scope>
</reference>
<accession>A0A1F6DGL7</accession>
<evidence type="ECO:0000256" key="1">
    <source>
        <dbReference type="ARBA" id="ARBA00005915"/>
    </source>
</evidence>
<proteinExistence type="inferred from homology"/>
<feature type="domain" description="DDH" evidence="6">
    <location>
        <begin position="69"/>
        <end position="225"/>
    </location>
</feature>
<name>A0A1F6DGL7_9BACT</name>
<gene>
    <name evidence="9" type="ORF">A3C89_02215</name>
</gene>
<dbReference type="SUPFAM" id="SSF64182">
    <property type="entry name" value="DHH phosphoesterases"/>
    <property type="match status" value="1"/>
</dbReference>
<dbReference type="GO" id="GO:0003676">
    <property type="term" value="F:nucleic acid binding"/>
    <property type="evidence" value="ECO:0007669"/>
    <property type="project" value="InterPro"/>
</dbReference>
<dbReference type="STRING" id="1798492.A3C89_02215"/>
<dbReference type="AlphaFoldDB" id="A0A1F6DGL7"/>
<feature type="domain" description="DHHA1" evidence="7">
    <location>
        <begin position="346"/>
        <end position="428"/>
    </location>
</feature>
<dbReference type="Gene3D" id="3.90.1640.30">
    <property type="match status" value="1"/>
</dbReference>
<comment type="caution">
    <text evidence="9">The sequence shown here is derived from an EMBL/GenBank/DDBJ whole genome shotgun (WGS) entry which is preliminary data.</text>
</comment>
<dbReference type="InterPro" id="IPR041122">
    <property type="entry name" value="RecJ_OB"/>
</dbReference>
<evidence type="ECO:0000313" key="9">
    <source>
        <dbReference type="EMBL" id="OGG60182.1"/>
    </source>
</evidence>
<dbReference type="PANTHER" id="PTHR30255">
    <property type="entry name" value="SINGLE-STRANDED-DNA-SPECIFIC EXONUCLEASE RECJ"/>
    <property type="match status" value="1"/>
</dbReference>
<dbReference type="Pfam" id="PF02272">
    <property type="entry name" value="DHHA1"/>
    <property type="match status" value="1"/>
</dbReference>
<dbReference type="NCBIfam" id="TIGR00644">
    <property type="entry name" value="recJ"/>
    <property type="match status" value="1"/>
</dbReference>
<dbReference type="GO" id="GO:0008409">
    <property type="term" value="F:5'-3' exonuclease activity"/>
    <property type="evidence" value="ECO:0007669"/>
    <property type="project" value="InterPro"/>
</dbReference>
<comment type="similarity">
    <text evidence="1">Belongs to the RecJ family.</text>
</comment>
<dbReference type="Proteomes" id="UP000178794">
    <property type="component" value="Unassembled WGS sequence"/>
</dbReference>
<evidence type="ECO:0000256" key="4">
    <source>
        <dbReference type="ARBA" id="ARBA00022801"/>
    </source>
</evidence>
<protein>
    <recommendedName>
        <fullName evidence="2">Single-stranded-DNA-specific exonuclease RecJ</fullName>
    </recommendedName>
</protein>
<dbReference type="GO" id="GO:0006281">
    <property type="term" value="P:DNA repair"/>
    <property type="evidence" value="ECO:0007669"/>
    <property type="project" value="InterPro"/>
</dbReference>
<organism evidence="9 10">
    <name type="scientific">Candidatus Kaiserbacteria bacterium RIFCSPHIGHO2_02_FULL_50_50</name>
    <dbReference type="NCBI Taxonomy" id="1798492"/>
    <lineage>
        <taxon>Bacteria</taxon>
        <taxon>Candidatus Kaiseribacteriota</taxon>
    </lineage>
</organism>
<dbReference type="EMBL" id="MFLF01000009">
    <property type="protein sequence ID" value="OGG60182.1"/>
    <property type="molecule type" value="Genomic_DNA"/>
</dbReference>
<dbReference type="InterPro" id="IPR051673">
    <property type="entry name" value="SSDNA_exonuclease_RecJ"/>
</dbReference>
<feature type="domain" description="RecJ OB" evidence="8">
    <location>
        <begin position="452"/>
        <end position="560"/>
    </location>
</feature>
<dbReference type="Pfam" id="PF17768">
    <property type="entry name" value="RecJ_OB"/>
    <property type="match status" value="1"/>
</dbReference>
<evidence type="ECO:0000256" key="3">
    <source>
        <dbReference type="ARBA" id="ARBA00022722"/>
    </source>
</evidence>
<keyword evidence="3" id="KW-0540">Nuclease</keyword>
<keyword evidence="5 9" id="KW-0269">Exonuclease</keyword>